<evidence type="ECO:0000259" key="2">
    <source>
        <dbReference type="Pfam" id="PF01575"/>
    </source>
</evidence>
<gene>
    <name evidence="3" type="ORF">SAMN05216252_109146</name>
</gene>
<dbReference type="Pfam" id="PF01575">
    <property type="entry name" value="MaoC_dehydratas"/>
    <property type="match status" value="1"/>
</dbReference>
<feature type="domain" description="MaoC-like" evidence="2">
    <location>
        <begin position="11"/>
        <end position="113"/>
    </location>
</feature>
<dbReference type="InterPro" id="IPR002539">
    <property type="entry name" value="MaoC-like_dom"/>
</dbReference>
<sequence length="133" mass="13738">MTGPGVRTGDVLPELRIPVTRTLVVAGAIATRDFQDVHHDPDAARAKGSPDVFLNILTTGGLVGRYLAGHFGPSAVLRSLRVRLGAPAHPGDELVFTGNVTAVRGTEATVEVLGTLRQGRHVTGTAVVEVGGG</sequence>
<evidence type="ECO:0000313" key="4">
    <source>
        <dbReference type="Proteomes" id="UP000198280"/>
    </source>
</evidence>
<evidence type="ECO:0000256" key="1">
    <source>
        <dbReference type="ARBA" id="ARBA00005254"/>
    </source>
</evidence>
<proteinExistence type="inferred from homology"/>
<evidence type="ECO:0000313" key="3">
    <source>
        <dbReference type="EMBL" id="SNS85835.1"/>
    </source>
</evidence>
<organism evidence="3 4">
    <name type="scientific">Actinacidiphila glaucinigra</name>
    <dbReference type="NCBI Taxonomy" id="235986"/>
    <lineage>
        <taxon>Bacteria</taxon>
        <taxon>Bacillati</taxon>
        <taxon>Actinomycetota</taxon>
        <taxon>Actinomycetes</taxon>
        <taxon>Kitasatosporales</taxon>
        <taxon>Streptomycetaceae</taxon>
        <taxon>Actinacidiphila</taxon>
    </lineage>
</organism>
<keyword evidence="4" id="KW-1185">Reference proteome</keyword>
<dbReference type="EMBL" id="FZOF01000009">
    <property type="protein sequence ID" value="SNS85835.1"/>
    <property type="molecule type" value="Genomic_DNA"/>
</dbReference>
<dbReference type="InterPro" id="IPR029069">
    <property type="entry name" value="HotDog_dom_sf"/>
</dbReference>
<comment type="similarity">
    <text evidence="1">Belongs to the enoyl-CoA hydratase/isomerase family.</text>
</comment>
<dbReference type="Proteomes" id="UP000198280">
    <property type="component" value="Unassembled WGS sequence"/>
</dbReference>
<dbReference type="SUPFAM" id="SSF54637">
    <property type="entry name" value="Thioesterase/thiol ester dehydrase-isomerase"/>
    <property type="match status" value="1"/>
</dbReference>
<dbReference type="OrthoDB" id="4736831at2"/>
<dbReference type="AlphaFoldDB" id="A0A239HWZ5"/>
<name>A0A239HWZ5_9ACTN</name>
<accession>A0A239HWZ5</accession>
<dbReference type="Gene3D" id="3.10.129.10">
    <property type="entry name" value="Hotdog Thioesterase"/>
    <property type="match status" value="1"/>
</dbReference>
<reference evidence="3 4" key="1">
    <citation type="submission" date="2017-06" db="EMBL/GenBank/DDBJ databases">
        <authorList>
            <person name="Kim H.J."/>
            <person name="Triplett B.A."/>
        </authorList>
    </citation>
    <scope>NUCLEOTIDE SEQUENCE [LARGE SCALE GENOMIC DNA]</scope>
    <source>
        <strain evidence="3 4">CGMCC 4.1858</strain>
    </source>
</reference>
<protein>
    <submittedName>
        <fullName evidence="3">MaoC like domain-containing protein</fullName>
    </submittedName>
</protein>